<reference evidence="1 2" key="1">
    <citation type="journal article" date="2018" name="Genome Biol. Evol.">
        <title>Multiple Roots of Fruiting Body Formation in Amoebozoa.</title>
        <authorList>
            <person name="Hillmann F."/>
            <person name="Forbes G."/>
            <person name="Novohradska S."/>
            <person name="Ferling I."/>
            <person name="Riege K."/>
            <person name="Groth M."/>
            <person name="Westermann M."/>
            <person name="Marz M."/>
            <person name="Spaller T."/>
            <person name="Winckler T."/>
            <person name="Schaap P."/>
            <person name="Glockner G."/>
        </authorList>
    </citation>
    <scope>NUCLEOTIDE SEQUENCE [LARGE SCALE GENOMIC DNA]</scope>
    <source>
        <strain evidence="1 2">Jena</strain>
    </source>
</reference>
<dbReference type="Proteomes" id="UP000241769">
    <property type="component" value="Unassembled WGS sequence"/>
</dbReference>
<comment type="caution">
    <text evidence="1">The sequence shown here is derived from an EMBL/GenBank/DDBJ whole genome shotgun (WGS) entry which is preliminary data.</text>
</comment>
<sequence>MEATAPRRNIRKLQHLRLCPSNGLLLLAWSCGPLVSLDEQRSPVAEEEECCLQPYLSGSIKFKLLGQLVYLEWSVATVSFPQSWLHYLQDMNQTYGYDFFVNFQGHETQPK</sequence>
<proteinExistence type="predicted"/>
<keyword evidence="2" id="KW-1185">Reference proteome</keyword>
<evidence type="ECO:0000313" key="2">
    <source>
        <dbReference type="Proteomes" id="UP000241769"/>
    </source>
</evidence>
<protein>
    <submittedName>
        <fullName evidence="1">Uncharacterized protein</fullName>
    </submittedName>
</protein>
<name>A0A2P6N3Q6_9EUKA</name>
<evidence type="ECO:0000313" key="1">
    <source>
        <dbReference type="EMBL" id="PRP78581.1"/>
    </source>
</evidence>
<accession>A0A2P6N3Q6</accession>
<gene>
    <name evidence="1" type="ORF">PROFUN_13414</name>
</gene>
<dbReference type="EMBL" id="MDYQ01000216">
    <property type="protein sequence ID" value="PRP78581.1"/>
    <property type="molecule type" value="Genomic_DNA"/>
</dbReference>
<organism evidence="1 2">
    <name type="scientific">Planoprotostelium fungivorum</name>
    <dbReference type="NCBI Taxonomy" id="1890364"/>
    <lineage>
        <taxon>Eukaryota</taxon>
        <taxon>Amoebozoa</taxon>
        <taxon>Evosea</taxon>
        <taxon>Variosea</taxon>
        <taxon>Cavosteliida</taxon>
        <taxon>Cavosteliaceae</taxon>
        <taxon>Planoprotostelium</taxon>
    </lineage>
</organism>
<dbReference type="AlphaFoldDB" id="A0A2P6N3Q6"/>
<dbReference type="InParanoid" id="A0A2P6N3Q6"/>